<dbReference type="Pfam" id="PF00327">
    <property type="entry name" value="Ribosomal_L30"/>
    <property type="match status" value="1"/>
</dbReference>
<evidence type="ECO:0000256" key="3">
    <source>
        <dbReference type="ARBA" id="ARBA00022980"/>
    </source>
</evidence>
<proteinExistence type="inferred from homology"/>
<dbReference type="CDD" id="cd01658">
    <property type="entry name" value="Ribosomal_L30"/>
    <property type="match status" value="1"/>
</dbReference>
<dbReference type="SUPFAM" id="SSF55129">
    <property type="entry name" value="Ribosomal protein L30p/L7e"/>
    <property type="match status" value="1"/>
</dbReference>
<evidence type="ECO:0000313" key="7">
    <source>
        <dbReference type="EMBL" id="MCQ4635410.1"/>
    </source>
</evidence>
<evidence type="ECO:0000256" key="2">
    <source>
        <dbReference type="ARBA" id="ARBA00011838"/>
    </source>
</evidence>
<dbReference type="Proteomes" id="UP001524502">
    <property type="component" value="Unassembled WGS sequence"/>
</dbReference>
<keyword evidence="3 5" id="KW-0689">Ribosomal protein</keyword>
<dbReference type="EMBL" id="JANFXK010000001">
    <property type="protein sequence ID" value="MCQ4635410.1"/>
    <property type="molecule type" value="Genomic_DNA"/>
</dbReference>
<evidence type="ECO:0000256" key="5">
    <source>
        <dbReference type="HAMAP-Rule" id="MF_01371"/>
    </source>
</evidence>
<reference evidence="7 8" key="1">
    <citation type="submission" date="2022-06" db="EMBL/GenBank/DDBJ databases">
        <title>Isolation of gut microbiota from human fecal samples.</title>
        <authorList>
            <person name="Pamer E.G."/>
            <person name="Barat B."/>
            <person name="Waligurski E."/>
            <person name="Medina S."/>
            <person name="Paddock L."/>
            <person name="Mostad J."/>
        </authorList>
    </citation>
    <scope>NUCLEOTIDE SEQUENCE [LARGE SCALE GENOMIC DNA]</scope>
    <source>
        <strain evidence="7 8">SL.3.17</strain>
    </source>
</reference>
<dbReference type="HAMAP" id="MF_01371_B">
    <property type="entry name" value="Ribosomal_uL30_B"/>
    <property type="match status" value="1"/>
</dbReference>
<dbReference type="PANTHER" id="PTHR15892:SF2">
    <property type="entry name" value="LARGE RIBOSOMAL SUBUNIT PROTEIN UL30M"/>
    <property type="match status" value="1"/>
</dbReference>
<organism evidence="7 8">
    <name type="scientific">Anaerovorax odorimutans</name>
    <dbReference type="NCBI Taxonomy" id="109327"/>
    <lineage>
        <taxon>Bacteria</taxon>
        <taxon>Bacillati</taxon>
        <taxon>Bacillota</taxon>
        <taxon>Clostridia</taxon>
        <taxon>Peptostreptococcales</taxon>
        <taxon>Anaerovoracaceae</taxon>
        <taxon>Anaerovorax</taxon>
    </lineage>
</organism>
<accession>A0ABT1RJP8</accession>
<keyword evidence="4 5" id="KW-0687">Ribonucleoprotein</keyword>
<dbReference type="InterPro" id="IPR005996">
    <property type="entry name" value="Ribosomal_uL30_bac-type"/>
</dbReference>
<dbReference type="RefSeq" id="WP_256130599.1">
    <property type="nucleotide sequence ID" value="NZ_JANFXK010000001.1"/>
</dbReference>
<keyword evidence="8" id="KW-1185">Reference proteome</keyword>
<dbReference type="Gene3D" id="3.30.1390.20">
    <property type="entry name" value="Ribosomal protein L30, ferredoxin-like fold domain"/>
    <property type="match status" value="1"/>
</dbReference>
<evidence type="ECO:0000256" key="4">
    <source>
        <dbReference type="ARBA" id="ARBA00023274"/>
    </source>
</evidence>
<evidence type="ECO:0000313" key="8">
    <source>
        <dbReference type="Proteomes" id="UP001524502"/>
    </source>
</evidence>
<comment type="subunit">
    <text evidence="2 5">Part of the 50S ribosomal subunit.</text>
</comment>
<dbReference type="InterPro" id="IPR036919">
    <property type="entry name" value="Ribo_uL30_ferredoxin-like_sf"/>
</dbReference>
<feature type="domain" description="Large ribosomal subunit protein uL30-like ferredoxin-like fold" evidence="6">
    <location>
        <begin position="5"/>
        <end position="54"/>
    </location>
</feature>
<dbReference type="NCBIfam" id="TIGR01308">
    <property type="entry name" value="rpmD_bact"/>
    <property type="match status" value="1"/>
</dbReference>
<gene>
    <name evidence="5 7" type="primary">rpmD</name>
    <name evidence="7" type="ORF">NE619_01595</name>
</gene>
<dbReference type="PANTHER" id="PTHR15892">
    <property type="entry name" value="MITOCHONDRIAL RIBOSOMAL PROTEIN L30"/>
    <property type="match status" value="1"/>
</dbReference>
<sequence>MAKMIKVTLTKSTIGASPKQKKVVEALGLKKMHQSVELVDSPVAWGSINKVKHLLTVEEL</sequence>
<dbReference type="InterPro" id="IPR016082">
    <property type="entry name" value="Ribosomal_uL30_ferredoxin-like"/>
</dbReference>
<dbReference type="GO" id="GO:0005840">
    <property type="term" value="C:ribosome"/>
    <property type="evidence" value="ECO:0007669"/>
    <property type="project" value="UniProtKB-KW"/>
</dbReference>
<evidence type="ECO:0000256" key="1">
    <source>
        <dbReference type="ARBA" id="ARBA00007594"/>
    </source>
</evidence>
<evidence type="ECO:0000259" key="6">
    <source>
        <dbReference type="Pfam" id="PF00327"/>
    </source>
</evidence>
<name>A0ABT1RJP8_9FIRM</name>
<dbReference type="PIRSF" id="PIRSF002211">
    <property type="entry name" value="Ribosomal_L30_bac-type"/>
    <property type="match status" value="1"/>
</dbReference>
<protein>
    <recommendedName>
        <fullName evidence="5">Large ribosomal subunit protein uL30</fullName>
    </recommendedName>
</protein>
<comment type="similarity">
    <text evidence="1 5">Belongs to the universal ribosomal protein uL30 family.</text>
</comment>
<comment type="caution">
    <text evidence="7">The sequence shown here is derived from an EMBL/GenBank/DDBJ whole genome shotgun (WGS) entry which is preliminary data.</text>
</comment>